<reference evidence="3 4" key="1">
    <citation type="journal article" date="2019" name="Int. J. Syst. Evol. Microbiol.">
        <title>The Global Catalogue of Microorganisms (GCM) 10K type strain sequencing project: providing services to taxonomists for standard genome sequencing and annotation.</title>
        <authorList>
            <consortium name="The Broad Institute Genomics Platform"/>
            <consortium name="The Broad Institute Genome Sequencing Center for Infectious Disease"/>
            <person name="Wu L."/>
            <person name="Ma J."/>
        </authorList>
    </citation>
    <scope>NUCLEOTIDE SEQUENCE [LARGE SCALE GENOMIC DNA]</scope>
    <source>
        <strain evidence="3 4">DT85</strain>
    </source>
</reference>
<dbReference type="AlphaFoldDB" id="A0ABD5ZMJ6"/>
<dbReference type="PRINTS" id="PR01438">
    <property type="entry name" value="UNVRSLSTRESS"/>
</dbReference>
<name>A0ABD5ZMJ6_9EURY</name>
<proteinExistence type="inferred from homology"/>
<dbReference type="InterPro" id="IPR006015">
    <property type="entry name" value="Universal_stress_UspA"/>
</dbReference>
<dbReference type="SUPFAM" id="SSF52402">
    <property type="entry name" value="Adenine nucleotide alpha hydrolases-like"/>
    <property type="match status" value="1"/>
</dbReference>
<dbReference type="Gene3D" id="3.40.50.620">
    <property type="entry name" value="HUPs"/>
    <property type="match status" value="1"/>
</dbReference>
<dbReference type="Pfam" id="PF00582">
    <property type="entry name" value="Usp"/>
    <property type="match status" value="1"/>
</dbReference>
<sequence>MEEHLLVPVDGSEEAEAALEYALERFPGEELTVVAVVDPADAAVADSMAAPYESPVDAPGVGAEWLADAEESARERVALAGERAEETGFTAETVVRVGRPGHAIVEYATDNDIDHIVMGSHGRSGLSRVLLGSVAETVMRRADCPVTVVR</sequence>
<dbReference type="RefSeq" id="WP_276235649.1">
    <property type="nucleotide sequence ID" value="NZ_CP119802.1"/>
</dbReference>
<evidence type="ECO:0000313" key="3">
    <source>
        <dbReference type="EMBL" id="MFC7234636.1"/>
    </source>
</evidence>
<dbReference type="InterPro" id="IPR006016">
    <property type="entry name" value="UspA"/>
</dbReference>
<dbReference type="EMBL" id="JBHTAP010000001">
    <property type="protein sequence ID" value="MFC7234636.1"/>
    <property type="molecule type" value="Genomic_DNA"/>
</dbReference>
<evidence type="ECO:0000259" key="2">
    <source>
        <dbReference type="Pfam" id="PF00582"/>
    </source>
</evidence>
<accession>A0ABD5ZMJ6</accession>
<dbReference type="PANTHER" id="PTHR46268">
    <property type="entry name" value="STRESS RESPONSE PROTEIN NHAX"/>
    <property type="match status" value="1"/>
</dbReference>
<comment type="caution">
    <text evidence="3">The sequence shown here is derived from an EMBL/GenBank/DDBJ whole genome shotgun (WGS) entry which is preliminary data.</text>
</comment>
<keyword evidence="4" id="KW-1185">Reference proteome</keyword>
<comment type="similarity">
    <text evidence="1">Belongs to the universal stress protein A family.</text>
</comment>
<feature type="domain" description="UspA" evidence="2">
    <location>
        <begin position="3"/>
        <end position="150"/>
    </location>
</feature>
<dbReference type="CDD" id="cd00293">
    <property type="entry name" value="USP-like"/>
    <property type="match status" value="1"/>
</dbReference>
<dbReference type="InterPro" id="IPR014729">
    <property type="entry name" value="Rossmann-like_a/b/a_fold"/>
</dbReference>
<dbReference type="Proteomes" id="UP001596398">
    <property type="component" value="Unassembled WGS sequence"/>
</dbReference>
<evidence type="ECO:0000256" key="1">
    <source>
        <dbReference type="ARBA" id="ARBA00008791"/>
    </source>
</evidence>
<dbReference type="PANTHER" id="PTHR46268:SF24">
    <property type="entry name" value="UNIVERSAL STRESS PROTEIN"/>
    <property type="match status" value="1"/>
</dbReference>
<dbReference type="GeneID" id="79266304"/>
<gene>
    <name evidence="3" type="ORF">ACFQJ4_04805</name>
</gene>
<protein>
    <submittedName>
        <fullName evidence="3">Universal stress protein</fullName>
    </submittedName>
</protein>
<evidence type="ECO:0000313" key="4">
    <source>
        <dbReference type="Proteomes" id="UP001596398"/>
    </source>
</evidence>
<organism evidence="3 4">
    <name type="scientific">Halosegnis marinus</name>
    <dbReference type="NCBI Taxonomy" id="3034023"/>
    <lineage>
        <taxon>Archaea</taxon>
        <taxon>Methanobacteriati</taxon>
        <taxon>Methanobacteriota</taxon>
        <taxon>Stenosarchaea group</taxon>
        <taxon>Halobacteria</taxon>
        <taxon>Halobacteriales</taxon>
        <taxon>Natronomonadaceae</taxon>
        <taxon>Halosegnis</taxon>
    </lineage>
</organism>